<proteinExistence type="predicted"/>
<gene>
    <name evidence="8" type="ORF">A1A1_05777</name>
</gene>
<evidence type="ECO:0000256" key="2">
    <source>
        <dbReference type="ARBA" id="ARBA00022723"/>
    </source>
</evidence>
<name>A0AA87LUL4_9BACL</name>
<evidence type="ECO:0000256" key="4">
    <source>
        <dbReference type="ARBA" id="ARBA00023008"/>
    </source>
</evidence>
<dbReference type="InterPro" id="IPR014755">
    <property type="entry name" value="Cu-Rt/internalin_Ig-like"/>
</dbReference>
<feature type="chain" id="PRO_5041641866" evidence="6">
    <location>
        <begin position="22"/>
        <end position="182"/>
    </location>
</feature>
<dbReference type="Proteomes" id="UP000004725">
    <property type="component" value="Unassembled WGS sequence"/>
</dbReference>
<feature type="signal peptide" evidence="6">
    <location>
        <begin position="1"/>
        <end position="21"/>
    </location>
</feature>
<feature type="domain" description="CopC" evidence="7">
    <location>
        <begin position="22"/>
        <end position="113"/>
    </location>
</feature>
<keyword evidence="5" id="KW-0812">Transmembrane</keyword>
<accession>A0AA87LUL4</accession>
<dbReference type="InterPro" id="IPR014756">
    <property type="entry name" value="Ig_E-set"/>
</dbReference>
<evidence type="ECO:0000256" key="3">
    <source>
        <dbReference type="ARBA" id="ARBA00022729"/>
    </source>
</evidence>
<protein>
    <submittedName>
        <fullName evidence="8">Copper resistance protein CopC-like protein</fullName>
    </submittedName>
</protein>
<dbReference type="GO" id="GO:0005886">
    <property type="term" value="C:plasma membrane"/>
    <property type="evidence" value="ECO:0007669"/>
    <property type="project" value="TreeGrafter"/>
</dbReference>
<evidence type="ECO:0000256" key="1">
    <source>
        <dbReference type="ARBA" id="ARBA00004196"/>
    </source>
</evidence>
<keyword evidence="3 6" id="KW-0732">Signal</keyword>
<dbReference type="GO" id="GO:0042597">
    <property type="term" value="C:periplasmic space"/>
    <property type="evidence" value="ECO:0007669"/>
    <property type="project" value="InterPro"/>
</dbReference>
<keyword evidence="5" id="KW-1133">Transmembrane helix</keyword>
<dbReference type="Gene3D" id="2.60.40.1220">
    <property type="match status" value="1"/>
</dbReference>
<keyword evidence="5" id="KW-0472">Membrane</keyword>
<dbReference type="InterPro" id="IPR007348">
    <property type="entry name" value="CopC_dom"/>
</dbReference>
<dbReference type="GO" id="GO:0046688">
    <property type="term" value="P:response to copper ion"/>
    <property type="evidence" value="ECO:0007669"/>
    <property type="project" value="InterPro"/>
</dbReference>
<evidence type="ECO:0000313" key="9">
    <source>
        <dbReference type="Proteomes" id="UP000004725"/>
    </source>
</evidence>
<dbReference type="SUPFAM" id="SSF81296">
    <property type="entry name" value="E set domains"/>
    <property type="match status" value="1"/>
</dbReference>
<feature type="transmembrane region" description="Helical" evidence="5">
    <location>
        <begin position="158"/>
        <end position="178"/>
    </location>
</feature>
<dbReference type="RefSeq" id="WP_006829161.1">
    <property type="nucleotide sequence ID" value="NZ_AJYB01000015.1"/>
</dbReference>
<evidence type="ECO:0000256" key="5">
    <source>
        <dbReference type="SAM" id="Phobius"/>
    </source>
</evidence>
<dbReference type="AlphaFoldDB" id="A0AA87LUL4"/>
<sequence length="182" mass="19751">MLKKFFVILFLILISPFSVQAHTTLLTSTPAEGENVTEALEQVELIFGTKIEEGSTMTIEGESESFEFDSITIMADSMVGDFSETLDNGSYRILWTIIGEDGHPIEGEIAFGVSIEAEEVVAALAGTKEAEELEEETVAVSEEAAAAEVQTENDSNPIVTILLVLVAIAVIFGIYKLLMKKK</sequence>
<keyword evidence="2" id="KW-0479">Metal-binding</keyword>
<dbReference type="Pfam" id="PF04234">
    <property type="entry name" value="CopC"/>
    <property type="match status" value="1"/>
</dbReference>
<keyword evidence="4" id="KW-0186">Copper</keyword>
<dbReference type="GO" id="GO:0005507">
    <property type="term" value="F:copper ion binding"/>
    <property type="evidence" value="ECO:0007669"/>
    <property type="project" value="InterPro"/>
</dbReference>
<organism evidence="8 9">
    <name type="scientific">Planococcus antarcticus DSM 14505</name>
    <dbReference type="NCBI Taxonomy" id="1185653"/>
    <lineage>
        <taxon>Bacteria</taxon>
        <taxon>Bacillati</taxon>
        <taxon>Bacillota</taxon>
        <taxon>Bacilli</taxon>
        <taxon>Bacillales</taxon>
        <taxon>Caryophanaceae</taxon>
        <taxon>Planococcus</taxon>
    </lineage>
</organism>
<dbReference type="InterPro" id="IPR032694">
    <property type="entry name" value="CopC/D"/>
</dbReference>
<dbReference type="PANTHER" id="PTHR34820:SF4">
    <property type="entry name" value="INNER MEMBRANE PROTEIN YEBZ"/>
    <property type="match status" value="1"/>
</dbReference>
<dbReference type="GO" id="GO:0030313">
    <property type="term" value="C:cell envelope"/>
    <property type="evidence" value="ECO:0007669"/>
    <property type="project" value="UniProtKB-SubCell"/>
</dbReference>
<evidence type="ECO:0000256" key="6">
    <source>
        <dbReference type="SAM" id="SignalP"/>
    </source>
</evidence>
<dbReference type="GO" id="GO:0006825">
    <property type="term" value="P:copper ion transport"/>
    <property type="evidence" value="ECO:0007669"/>
    <property type="project" value="InterPro"/>
</dbReference>
<evidence type="ECO:0000313" key="8">
    <source>
        <dbReference type="EMBL" id="EIM07467.1"/>
    </source>
</evidence>
<comment type="caution">
    <text evidence="8">The sequence shown here is derived from an EMBL/GenBank/DDBJ whole genome shotgun (WGS) entry which is preliminary data.</text>
</comment>
<dbReference type="PANTHER" id="PTHR34820">
    <property type="entry name" value="INNER MEMBRANE PROTEIN YEBZ"/>
    <property type="match status" value="1"/>
</dbReference>
<comment type="subcellular location">
    <subcellularLocation>
        <location evidence="1">Cell envelope</location>
    </subcellularLocation>
</comment>
<dbReference type="EMBL" id="AJYB01000015">
    <property type="protein sequence ID" value="EIM07467.1"/>
    <property type="molecule type" value="Genomic_DNA"/>
</dbReference>
<reference evidence="8 9" key="1">
    <citation type="journal article" date="2012" name="J. Bacteriol.">
        <title>Genome Sequence of the Antarctic Psychrophile Bacterium Planococcus antarcticus DSM 14505.</title>
        <authorList>
            <person name="Margolles A."/>
            <person name="Gueimonde M."/>
            <person name="Sanchez B."/>
        </authorList>
    </citation>
    <scope>NUCLEOTIDE SEQUENCE [LARGE SCALE GENOMIC DNA]</scope>
    <source>
        <strain evidence="8 9">DSM 14505</strain>
    </source>
</reference>
<evidence type="ECO:0000259" key="7">
    <source>
        <dbReference type="Pfam" id="PF04234"/>
    </source>
</evidence>